<keyword evidence="3 11" id="KW-1134">Transmembrane beta strand</keyword>
<keyword evidence="4" id="KW-0410">Iron transport</keyword>
<keyword evidence="2 11" id="KW-0813">Transport</keyword>
<evidence type="ECO:0000256" key="3">
    <source>
        <dbReference type="ARBA" id="ARBA00022452"/>
    </source>
</evidence>
<keyword evidence="7" id="KW-0406">Ion transport</keyword>
<evidence type="ECO:0000256" key="5">
    <source>
        <dbReference type="ARBA" id="ARBA00022692"/>
    </source>
</evidence>
<keyword evidence="5 11" id="KW-0812">Transmembrane</keyword>
<gene>
    <name evidence="16" type="ORF">DDZ18_09025</name>
</gene>
<evidence type="ECO:0000259" key="15">
    <source>
        <dbReference type="Pfam" id="PF07715"/>
    </source>
</evidence>
<evidence type="ECO:0000313" key="16">
    <source>
        <dbReference type="EMBL" id="PWE17785.1"/>
    </source>
</evidence>
<evidence type="ECO:0000259" key="14">
    <source>
        <dbReference type="Pfam" id="PF00593"/>
    </source>
</evidence>
<protein>
    <recommendedName>
        <fullName evidence="18">TonB-dependent receptor</fullName>
    </recommendedName>
</protein>
<dbReference type="InterPro" id="IPR039426">
    <property type="entry name" value="TonB-dep_rcpt-like"/>
</dbReference>
<keyword evidence="13" id="KW-0732">Signal</keyword>
<dbReference type="EMBL" id="QEXV01000003">
    <property type="protein sequence ID" value="PWE17785.1"/>
    <property type="molecule type" value="Genomic_DNA"/>
</dbReference>
<dbReference type="PANTHER" id="PTHR32552:SF81">
    <property type="entry name" value="TONB-DEPENDENT OUTER MEMBRANE RECEPTOR"/>
    <property type="match status" value="1"/>
</dbReference>
<dbReference type="InterPro" id="IPR036942">
    <property type="entry name" value="Beta-barrel_TonB_sf"/>
</dbReference>
<evidence type="ECO:0008006" key="18">
    <source>
        <dbReference type="Google" id="ProtNLM"/>
    </source>
</evidence>
<dbReference type="PROSITE" id="PS52016">
    <property type="entry name" value="TONB_DEPENDENT_REC_3"/>
    <property type="match status" value="1"/>
</dbReference>
<evidence type="ECO:0000256" key="10">
    <source>
        <dbReference type="ARBA" id="ARBA00023237"/>
    </source>
</evidence>
<sequence>MSARKFMLRSLPLAIAAAATSGAPAGAQDEAAASAGEVIVVTATKRETTLQDAPVSVSVFGEAYLEQNNIQEFSGFADSVPNVSAPDGLNGAGSAITIRGVTSQSRQLATAEPAAGAYLDGVYVGPRGFLDYTVFDLERIEVLRGPQGTLWGRNTAAGAVIYTSRAPTEHFEGYARAEVGNYNLRALRGAVSGPIVEDALLFRLAGVHYERDGYTDNLAGGTLGTEDQQAVRGQLEWRPGPDVSVRLIGQYLSSDSIDKAPTWYALPGQTAAPELSIGNVYGSRTAQTNVTPRENAELYSATALVDWSVGGFEFASVTGWQSTDSYGVTDDEGSAFDLAEFHFGSEGDPDNIERFSQELRVTTPLLMDRVDVTAGLYYFREDQDAESYIRVGEYVVDTFGLALPFGARALRERDRVAASTESVAFFGEANVYLSDALTLIAGWRVTDETKEFAFSTGAQFLDGDDAILLDIPFGPFTDLDTFEDTVFTGKLGLEYDVNDDVMVYATVSEGYKSGGFNRSFPQAPDALDAFFDPESVTNYEVGLRATLAGGRGSLNVTGFYLDYTDLQVDTQIITSGGQLLNQTANAAEAESYGVELEAAWRPADRLELNAALGLLHAEFTDFDPSATADYSGNALPFAPDFNASLRGRYELYSGPAGRIAVQGEWVHQTSYFAGPENAPEGEQDAASLLHARLAYTDPDERFELGLWGRNLTDEELIVDFNAQTLVNPLFAGATLYGFNAPRTWGVDLKVSF</sequence>
<dbReference type="InterPro" id="IPR000531">
    <property type="entry name" value="Beta-barrel_TonB"/>
</dbReference>
<feature type="chain" id="PRO_5015496191" description="TonB-dependent receptor" evidence="13">
    <location>
        <begin position="28"/>
        <end position="752"/>
    </location>
</feature>
<evidence type="ECO:0000256" key="6">
    <source>
        <dbReference type="ARBA" id="ARBA00023004"/>
    </source>
</evidence>
<dbReference type="Gene3D" id="2.40.170.20">
    <property type="entry name" value="TonB-dependent receptor, beta-barrel domain"/>
    <property type="match status" value="1"/>
</dbReference>
<feature type="signal peptide" evidence="13">
    <location>
        <begin position="1"/>
        <end position="27"/>
    </location>
</feature>
<dbReference type="Proteomes" id="UP000245168">
    <property type="component" value="Unassembled WGS sequence"/>
</dbReference>
<dbReference type="Pfam" id="PF00593">
    <property type="entry name" value="TonB_dep_Rec_b-barrel"/>
    <property type="match status" value="1"/>
</dbReference>
<feature type="domain" description="TonB-dependent receptor-like beta-barrel" evidence="14">
    <location>
        <begin position="279"/>
        <end position="711"/>
    </location>
</feature>
<comment type="subcellular location">
    <subcellularLocation>
        <location evidence="1 11">Cell outer membrane</location>
        <topology evidence="1 11">Multi-pass membrane protein</topology>
    </subcellularLocation>
</comment>
<name>A0A2U2BUT3_9PROT</name>
<dbReference type="PANTHER" id="PTHR32552">
    <property type="entry name" value="FERRICHROME IRON RECEPTOR-RELATED"/>
    <property type="match status" value="1"/>
</dbReference>
<evidence type="ECO:0000256" key="12">
    <source>
        <dbReference type="RuleBase" id="RU003357"/>
    </source>
</evidence>
<keyword evidence="8 12" id="KW-0798">TonB box</keyword>
<keyword evidence="6" id="KW-0408">Iron</keyword>
<evidence type="ECO:0000256" key="13">
    <source>
        <dbReference type="SAM" id="SignalP"/>
    </source>
</evidence>
<comment type="caution">
    <text evidence="16">The sequence shown here is derived from an EMBL/GenBank/DDBJ whole genome shotgun (WGS) entry which is preliminary data.</text>
</comment>
<dbReference type="CDD" id="cd01347">
    <property type="entry name" value="ligand_gated_channel"/>
    <property type="match status" value="1"/>
</dbReference>
<dbReference type="GO" id="GO:0009279">
    <property type="term" value="C:cell outer membrane"/>
    <property type="evidence" value="ECO:0007669"/>
    <property type="project" value="UniProtKB-SubCell"/>
</dbReference>
<reference evidence="17" key="1">
    <citation type="submission" date="2018-05" db="EMBL/GenBank/DDBJ databases">
        <authorList>
            <person name="Liu B.-T."/>
        </authorList>
    </citation>
    <scope>NUCLEOTIDE SEQUENCE [LARGE SCALE GENOMIC DNA]</scope>
    <source>
        <strain evidence="17">WD6-1</strain>
    </source>
</reference>
<dbReference type="GO" id="GO:0006826">
    <property type="term" value="P:iron ion transport"/>
    <property type="evidence" value="ECO:0007669"/>
    <property type="project" value="UniProtKB-KW"/>
</dbReference>
<dbReference type="Pfam" id="PF07715">
    <property type="entry name" value="Plug"/>
    <property type="match status" value="1"/>
</dbReference>
<evidence type="ECO:0000256" key="4">
    <source>
        <dbReference type="ARBA" id="ARBA00022496"/>
    </source>
</evidence>
<evidence type="ECO:0000256" key="7">
    <source>
        <dbReference type="ARBA" id="ARBA00023065"/>
    </source>
</evidence>
<comment type="similarity">
    <text evidence="11 12">Belongs to the TonB-dependent receptor family.</text>
</comment>
<evidence type="ECO:0000313" key="17">
    <source>
        <dbReference type="Proteomes" id="UP000245168"/>
    </source>
</evidence>
<accession>A0A2U2BUT3</accession>
<feature type="domain" description="TonB-dependent receptor plug" evidence="15">
    <location>
        <begin position="50"/>
        <end position="159"/>
    </location>
</feature>
<keyword evidence="10 11" id="KW-0998">Cell outer membrane</keyword>
<dbReference type="AlphaFoldDB" id="A0A2U2BUT3"/>
<keyword evidence="9 11" id="KW-0472">Membrane</keyword>
<organism evidence="16 17">
    <name type="scientific">Marinicauda salina</name>
    <dbReference type="NCBI Taxonomy" id="2135793"/>
    <lineage>
        <taxon>Bacteria</taxon>
        <taxon>Pseudomonadati</taxon>
        <taxon>Pseudomonadota</taxon>
        <taxon>Alphaproteobacteria</taxon>
        <taxon>Maricaulales</taxon>
        <taxon>Maricaulaceae</taxon>
        <taxon>Marinicauda</taxon>
    </lineage>
</organism>
<dbReference type="SUPFAM" id="SSF56935">
    <property type="entry name" value="Porins"/>
    <property type="match status" value="1"/>
</dbReference>
<proteinExistence type="inferred from homology"/>
<evidence type="ECO:0000256" key="9">
    <source>
        <dbReference type="ARBA" id="ARBA00023136"/>
    </source>
</evidence>
<evidence type="ECO:0000256" key="1">
    <source>
        <dbReference type="ARBA" id="ARBA00004571"/>
    </source>
</evidence>
<keyword evidence="17" id="KW-1185">Reference proteome</keyword>
<evidence type="ECO:0000256" key="2">
    <source>
        <dbReference type="ARBA" id="ARBA00022448"/>
    </source>
</evidence>
<evidence type="ECO:0000256" key="11">
    <source>
        <dbReference type="PROSITE-ProRule" id="PRU01360"/>
    </source>
</evidence>
<evidence type="ECO:0000256" key="8">
    <source>
        <dbReference type="ARBA" id="ARBA00023077"/>
    </source>
</evidence>
<dbReference type="InterPro" id="IPR012910">
    <property type="entry name" value="Plug_dom"/>
</dbReference>